<dbReference type="EMBL" id="MN448290">
    <property type="protein sequence ID" value="QFG74750.1"/>
    <property type="molecule type" value="Genomic_DNA"/>
</dbReference>
<comment type="similarity">
    <text evidence="1">Belongs to the peptidase S14 family.</text>
</comment>
<evidence type="ECO:0000313" key="2">
    <source>
        <dbReference type="EMBL" id="QFG74750.1"/>
    </source>
</evidence>
<reference evidence="2" key="1">
    <citation type="journal article" date="2019" name="Philos. Trans. R. Soc. Lond., B, Biol. Sci.">
        <title>Targeted metagenomic recovery of four divergent viruses reveals shared and distinctive characteristics of giant viruses of marine eukaryotes.</title>
        <authorList>
            <person name="Needham D.M."/>
            <person name="Poirier C."/>
            <person name="Hehenberger E."/>
            <person name="Jimenez V."/>
            <person name="Swalwell J.E."/>
            <person name="Santoro A.E."/>
            <person name="Worden A.Z."/>
        </authorList>
    </citation>
    <scope>NUCLEOTIDE SEQUENCE</scope>
    <source>
        <strain evidence="2">MPacV-611</strain>
    </source>
</reference>
<dbReference type="Pfam" id="PF00574">
    <property type="entry name" value="CLP_protease"/>
    <property type="match status" value="1"/>
</dbReference>
<proteinExistence type="inferred from homology"/>
<dbReference type="PANTHER" id="PTHR10381">
    <property type="entry name" value="ATP-DEPENDENT CLP PROTEASE PROTEOLYTIC SUBUNIT"/>
    <property type="match status" value="1"/>
</dbReference>
<dbReference type="InterPro" id="IPR029045">
    <property type="entry name" value="ClpP/crotonase-like_dom_sf"/>
</dbReference>
<name>A0A5J6VL48_9VIRU</name>
<dbReference type="InterPro" id="IPR001907">
    <property type="entry name" value="ClpP"/>
</dbReference>
<dbReference type="GO" id="GO:0004176">
    <property type="term" value="F:ATP-dependent peptidase activity"/>
    <property type="evidence" value="ECO:0007669"/>
    <property type="project" value="InterPro"/>
</dbReference>
<evidence type="ECO:0000256" key="1">
    <source>
        <dbReference type="ARBA" id="ARBA00007039"/>
    </source>
</evidence>
<dbReference type="GO" id="GO:0006515">
    <property type="term" value="P:protein quality control for misfolded or incompletely synthesized proteins"/>
    <property type="evidence" value="ECO:0007669"/>
    <property type="project" value="TreeGrafter"/>
</dbReference>
<dbReference type="InterPro" id="IPR023562">
    <property type="entry name" value="ClpP/TepA"/>
</dbReference>
<keyword evidence="2" id="KW-0378">Hydrolase</keyword>
<accession>A0A5J6VL48</accession>
<organism evidence="2">
    <name type="scientific">Megaviridae environmental sample</name>
    <dbReference type="NCBI Taxonomy" id="1737588"/>
    <lineage>
        <taxon>Viruses</taxon>
        <taxon>Varidnaviria</taxon>
        <taxon>Bamfordvirae</taxon>
        <taxon>Nucleocytoviricota</taxon>
        <taxon>Megaviricetes</taxon>
        <taxon>Imitervirales</taxon>
        <taxon>Mimiviridae</taxon>
        <taxon>environmental samples</taxon>
    </lineage>
</organism>
<dbReference type="PANTHER" id="PTHR10381:SF11">
    <property type="entry name" value="ATP-DEPENDENT CLP PROTEASE PROTEOLYTIC SUBUNIT, MITOCHONDRIAL"/>
    <property type="match status" value="1"/>
</dbReference>
<dbReference type="SUPFAM" id="SSF52096">
    <property type="entry name" value="ClpP/crotonase"/>
    <property type="match status" value="1"/>
</dbReference>
<protein>
    <submittedName>
        <fullName evidence="2">Clp protease</fullName>
    </submittedName>
</protein>
<dbReference type="GO" id="GO:0004252">
    <property type="term" value="F:serine-type endopeptidase activity"/>
    <property type="evidence" value="ECO:0007669"/>
    <property type="project" value="InterPro"/>
</dbReference>
<dbReference type="PRINTS" id="PR00127">
    <property type="entry name" value="CLPPROTEASEP"/>
</dbReference>
<keyword evidence="2" id="KW-0645">Protease</keyword>
<dbReference type="Gene3D" id="3.90.226.10">
    <property type="entry name" value="2-enoyl-CoA Hydratase, Chain A, domain 1"/>
    <property type="match status" value="1"/>
</dbReference>
<sequence>MLVLTLLFSIILKTTCQIITLNENDITIRGPINSESTNKFFDDIKNIEGDINIFINSPGGSVIDGIKIINHINMLKHEGHSINCVVDYAASMAFIILQSCTNRYALSSAVLMQHQMSLGTKGSLYNIKNYLKMIDDLDLYLEKLQSDRINMSLSSFSQLIQNDWWLLGNEALKINVVDKLVFVKCNKKLYTQRDKITYNTFFGDVTLEYSKCPLIRKHNKIHYHSEDNKTEISNLIEEKFYPNYLN</sequence>
<dbReference type="GO" id="GO:0051117">
    <property type="term" value="F:ATPase binding"/>
    <property type="evidence" value="ECO:0007669"/>
    <property type="project" value="TreeGrafter"/>
</dbReference>
<dbReference type="GO" id="GO:0009368">
    <property type="term" value="C:endopeptidase Clp complex"/>
    <property type="evidence" value="ECO:0007669"/>
    <property type="project" value="TreeGrafter"/>
</dbReference>